<name>A0ABM1JWV9_GEKJA</name>
<evidence type="ECO:0000256" key="2">
    <source>
        <dbReference type="ARBA" id="ARBA00022574"/>
    </source>
</evidence>
<evidence type="ECO:0000313" key="8">
    <source>
        <dbReference type="Proteomes" id="UP000694871"/>
    </source>
</evidence>
<evidence type="ECO:0000256" key="3">
    <source>
        <dbReference type="ARBA" id="ARBA00022737"/>
    </source>
</evidence>
<dbReference type="RefSeq" id="XP_015265946.1">
    <property type="nucleotide sequence ID" value="XM_015410460.1"/>
</dbReference>
<comment type="similarity">
    <text evidence="1">Belongs to the WD repeat ATG16 family.</text>
</comment>
<dbReference type="SUPFAM" id="SSF50978">
    <property type="entry name" value="WD40 repeat-like"/>
    <property type="match status" value="1"/>
</dbReference>
<accession>A0ABM1JWV9</accession>
<dbReference type="Gene3D" id="2.130.10.10">
    <property type="entry name" value="YVTN repeat-like/Quinoprotein amine dehydrogenase"/>
    <property type="match status" value="1"/>
</dbReference>
<keyword evidence="2 4" id="KW-0853">WD repeat</keyword>
<organism evidence="8 9">
    <name type="scientific">Gekko japonicus</name>
    <name type="common">Schlegel's Japanese gecko</name>
    <dbReference type="NCBI Taxonomy" id="146911"/>
    <lineage>
        <taxon>Eukaryota</taxon>
        <taxon>Metazoa</taxon>
        <taxon>Chordata</taxon>
        <taxon>Craniata</taxon>
        <taxon>Vertebrata</taxon>
        <taxon>Euteleostomi</taxon>
        <taxon>Lepidosauria</taxon>
        <taxon>Squamata</taxon>
        <taxon>Bifurcata</taxon>
        <taxon>Gekkota</taxon>
        <taxon>Gekkonidae</taxon>
        <taxon>Gekkoninae</taxon>
        <taxon>Gekko</taxon>
    </lineage>
</organism>
<dbReference type="CDD" id="cd00200">
    <property type="entry name" value="WD40"/>
    <property type="match status" value="1"/>
</dbReference>
<dbReference type="InterPro" id="IPR036322">
    <property type="entry name" value="WD40_repeat_dom_sf"/>
</dbReference>
<keyword evidence="3" id="KW-0677">Repeat</keyword>
<feature type="repeat" description="WD" evidence="4">
    <location>
        <begin position="403"/>
        <end position="444"/>
    </location>
</feature>
<reference evidence="9" key="1">
    <citation type="submission" date="2025-08" db="UniProtKB">
        <authorList>
            <consortium name="RefSeq"/>
        </authorList>
    </citation>
    <scope>IDENTIFICATION</scope>
</reference>
<dbReference type="InterPro" id="IPR045160">
    <property type="entry name" value="ATG16"/>
</dbReference>
<dbReference type="PROSITE" id="PS50082">
    <property type="entry name" value="WD_REPEATS_2"/>
    <property type="match status" value="5"/>
</dbReference>
<dbReference type="Pfam" id="PF08614">
    <property type="entry name" value="ATG16"/>
    <property type="match status" value="1"/>
</dbReference>
<protein>
    <submittedName>
        <fullName evidence="9">Autophagy-related protein 16-2</fullName>
    </submittedName>
</protein>
<evidence type="ECO:0000313" key="9">
    <source>
        <dbReference type="RefSeq" id="XP_015265946.1"/>
    </source>
</evidence>
<feature type="region of interest" description="Disordered" evidence="6">
    <location>
        <begin position="197"/>
        <end position="256"/>
    </location>
</feature>
<dbReference type="PROSITE" id="PS50294">
    <property type="entry name" value="WD_REPEATS_REGION"/>
    <property type="match status" value="3"/>
</dbReference>
<dbReference type="PANTHER" id="PTHR19878:SF7">
    <property type="entry name" value="PROTEIN ATG16L2"/>
    <property type="match status" value="1"/>
</dbReference>
<keyword evidence="5" id="KW-0175">Coiled coil</keyword>
<feature type="repeat" description="WD" evidence="4">
    <location>
        <begin position="361"/>
        <end position="402"/>
    </location>
</feature>
<feature type="repeat" description="WD" evidence="4">
    <location>
        <begin position="541"/>
        <end position="570"/>
    </location>
</feature>
<dbReference type="Pfam" id="PF00400">
    <property type="entry name" value="WD40"/>
    <property type="match status" value="7"/>
</dbReference>
<feature type="repeat" description="WD" evidence="4">
    <location>
        <begin position="572"/>
        <end position="604"/>
    </location>
</feature>
<feature type="compositionally biased region" description="Basic and acidic residues" evidence="6">
    <location>
        <begin position="197"/>
        <end position="224"/>
    </location>
</feature>
<dbReference type="InterPro" id="IPR020472">
    <property type="entry name" value="WD40_PAC1"/>
</dbReference>
<feature type="domain" description="Autophagy-related protein 16" evidence="7">
    <location>
        <begin position="14"/>
        <end position="201"/>
    </location>
</feature>
<feature type="coiled-coil region" evidence="5">
    <location>
        <begin position="133"/>
        <end position="174"/>
    </location>
</feature>
<dbReference type="InterPro" id="IPR001680">
    <property type="entry name" value="WD40_rpt"/>
</dbReference>
<evidence type="ECO:0000256" key="4">
    <source>
        <dbReference type="PROSITE-ProRule" id="PRU00221"/>
    </source>
</evidence>
<evidence type="ECO:0000256" key="6">
    <source>
        <dbReference type="SAM" id="MobiDB-lite"/>
    </source>
</evidence>
<evidence type="ECO:0000259" key="7">
    <source>
        <dbReference type="Pfam" id="PF08614"/>
    </source>
</evidence>
<dbReference type="PRINTS" id="PR00320">
    <property type="entry name" value="GPROTEINBRPT"/>
</dbReference>
<evidence type="ECO:0000256" key="5">
    <source>
        <dbReference type="SAM" id="Coils"/>
    </source>
</evidence>
<dbReference type="InterPro" id="IPR013923">
    <property type="entry name" value="Autophagy-rel_prot_16_dom"/>
</dbReference>
<proteinExistence type="inferred from homology"/>
<dbReference type="GeneID" id="107109765"/>
<dbReference type="SMART" id="SM00320">
    <property type="entry name" value="WD40"/>
    <property type="match status" value="7"/>
</dbReference>
<dbReference type="InterPro" id="IPR015943">
    <property type="entry name" value="WD40/YVTN_repeat-like_dom_sf"/>
</dbReference>
<gene>
    <name evidence="9" type="primary">ATG16L2</name>
</gene>
<evidence type="ECO:0000256" key="1">
    <source>
        <dbReference type="ARBA" id="ARBA00009271"/>
    </source>
</evidence>
<dbReference type="PANTHER" id="PTHR19878">
    <property type="entry name" value="AUTOPHAGY PROTEIN 16-LIKE"/>
    <property type="match status" value="1"/>
</dbReference>
<sequence length="604" mass="67859">MAERGAAGGPWKRHVLRQLQRRDRRTAQTYNKLLEKSFMLGARKLRAESLALRMELPARSVPEEPADSVGGEVLDSAQMLECLKRSYEEHIVELQRINEELTCEMMERNTILKAKKTALAEQSNRLASVSGQFFEMEATRRQLKDQVEELSRKNAAVKAECDALRERYRRQDLEFRWAAERGLELLKSIMRMKVEAAEHRNEKNERVKQGRLSKELKKATRKPVDIGIEPEEGKEEEQKMARTAVPKPESREKPWRRPFRSASATSMTLTRYVDVFKGMFDFRLKRGNSVSSPSEDHYCRLPSCVAACLPSVVSDTKEAHLSEINAVKFSPSSNMVATGGTDRLVRLWSVAGGRLEHMQMLEGATGGITSLDFDPSGYHLLGASYNNVAQLWKIGDGKCREILTGHADKVTAAKFRSTRHQAVTGSRDRTVKEWDLCKGACSRTINVFSYCNDIACCDTVIISGHHDKTIRFWDSREPGCTQVIPEEGKVTSLSISADQLHLLSCSRDNALKVIDLRMHNVRQVFRAEGFKCGSDWTKAVFSPDKSYALVGSADGTLFLWNIETGHLESSLAAVHGSSVNAVAWSPSGLYIGSVDQCRKLVLWT</sequence>
<keyword evidence="8" id="KW-1185">Reference proteome</keyword>
<dbReference type="Proteomes" id="UP000694871">
    <property type="component" value="Unplaced"/>
</dbReference>
<feature type="repeat" description="WD" evidence="4">
    <location>
        <begin position="317"/>
        <end position="358"/>
    </location>
</feature>